<dbReference type="Gene3D" id="4.10.60.10">
    <property type="entry name" value="Zinc finger, CCHC-type"/>
    <property type="match status" value="1"/>
</dbReference>
<dbReference type="EMBL" id="JADCUA010000007">
    <property type="protein sequence ID" value="KAH9838268.1"/>
    <property type="molecule type" value="Genomic_DNA"/>
</dbReference>
<accession>A0ABQ8KJE5</accession>
<comment type="caution">
    <text evidence="1">The sequence shown here is derived from an EMBL/GenBank/DDBJ whole genome shotgun (WGS) entry which is preliminary data.</text>
</comment>
<organism evidence="1 2">
    <name type="scientific">Rhodofomes roseus</name>
    <dbReference type="NCBI Taxonomy" id="34475"/>
    <lineage>
        <taxon>Eukaryota</taxon>
        <taxon>Fungi</taxon>
        <taxon>Dikarya</taxon>
        <taxon>Basidiomycota</taxon>
        <taxon>Agaricomycotina</taxon>
        <taxon>Agaricomycetes</taxon>
        <taxon>Polyporales</taxon>
        <taxon>Rhodofomes</taxon>
    </lineage>
</organism>
<name>A0ABQ8KJE5_9APHY</name>
<dbReference type="CDD" id="cd00590">
    <property type="entry name" value="RRM_SF"/>
    <property type="match status" value="1"/>
</dbReference>
<keyword evidence="2" id="KW-1185">Reference proteome</keyword>
<reference evidence="1 2" key="1">
    <citation type="journal article" date="2021" name="Environ. Microbiol.">
        <title>Gene family expansions and transcriptome signatures uncover fungal adaptations to wood decay.</title>
        <authorList>
            <person name="Hage H."/>
            <person name="Miyauchi S."/>
            <person name="Viragh M."/>
            <person name="Drula E."/>
            <person name="Min B."/>
            <person name="Chaduli D."/>
            <person name="Navarro D."/>
            <person name="Favel A."/>
            <person name="Norest M."/>
            <person name="Lesage-Meessen L."/>
            <person name="Balint B."/>
            <person name="Merenyi Z."/>
            <person name="de Eugenio L."/>
            <person name="Morin E."/>
            <person name="Martinez A.T."/>
            <person name="Baldrian P."/>
            <person name="Stursova M."/>
            <person name="Martinez M.J."/>
            <person name="Novotny C."/>
            <person name="Magnuson J.K."/>
            <person name="Spatafora J.W."/>
            <person name="Maurice S."/>
            <person name="Pangilinan J."/>
            <person name="Andreopoulos W."/>
            <person name="LaButti K."/>
            <person name="Hundley H."/>
            <person name="Na H."/>
            <person name="Kuo A."/>
            <person name="Barry K."/>
            <person name="Lipzen A."/>
            <person name="Henrissat B."/>
            <person name="Riley R."/>
            <person name="Ahrendt S."/>
            <person name="Nagy L.G."/>
            <person name="Grigoriev I.V."/>
            <person name="Martin F."/>
            <person name="Rosso M.N."/>
        </authorList>
    </citation>
    <scope>NUCLEOTIDE SEQUENCE [LARGE SCALE GENOMIC DNA]</scope>
    <source>
        <strain evidence="1 2">CIRM-BRFM 1785</strain>
    </source>
</reference>
<protein>
    <submittedName>
        <fullName evidence="1">Uncharacterized protein</fullName>
    </submittedName>
</protein>
<proteinExistence type="predicted"/>
<gene>
    <name evidence="1" type="ORF">C8Q71DRAFT_705157</name>
</gene>
<evidence type="ECO:0000313" key="2">
    <source>
        <dbReference type="Proteomes" id="UP000814176"/>
    </source>
</evidence>
<sequence length="237" mass="26955">MELIADDTVGQPADASFLSVRKQHHGGLLYEVNSVETMKWLMEQANMDAFVRSFGAEAQIRVRPWKLTFPNVPVMFTPCEKEYRALERENGWTDRAVMVAHWIKPLDKRKPNQRTAFLLIQFRTDEAANAAIRDGMLYMGRRIKPDRRKREVRRCLKCQHFEPAHLAAACKGEDTCGTCGSKEHKTQACYVPEGPERFCVNCNEHGHASWERECPTFPREGSTSSMPCADLLVVPGG</sequence>
<dbReference type="Proteomes" id="UP000814176">
    <property type="component" value="Unassembled WGS sequence"/>
</dbReference>
<dbReference type="GeneID" id="72001164"/>
<evidence type="ECO:0000313" key="1">
    <source>
        <dbReference type="EMBL" id="KAH9838268.1"/>
    </source>
</evidence>
<dbReference type="RefSeq" id="XP_047780183.1">
    <property type="nucleotide sequence ID" value="XM_047920432.1"/>
</dbReference>